<gene>
    <name evidence="2" type="ORF">NDU88_006194</name>
</gene>
<dbReference type="EMBL" id="JANPWB010000001">
    <property type="protein sequence ID" value="KAJ1218616.1"/>
    <property type="molecule type" value="Genomic_DNA"/>
</dbReference>
<protein>
    <submittedName>
        <fullName evidence="2">Uncharacterized protein</fullName>
    </submittedName>
</protein>
<reference evidence="2" key="1">
    <citation type="journal article" date="2022" name="bioRxiv">
        <title>Sequencing and chromosome-scale assembly of the giantPleurodeles waltlgenome.</title>
        <authorList>
            <person name="Brown T."/>
            <person name="Elewa A."/>
            <person name="Iarovenko S."/>
            <person name="Subramanian E."/>
            <person name="Araus A.J."/>
            <person name="Petzold A."/>
            <person name="Susuki M."/>
            <person name="Suzuki K.-i.T."/>
            <person name="Hayashi T."/>
            <person name="Toyoda A."/>
            <person name="Oliveira C."/>
            <person name="Osipova E."/>
            <person name="Leigh N.D."/>
            <person name="Simon A."/>
            <person name="Yun M.H."/>
        </authorList>
    </citation>
    <scope>NUCLEOTIDE SEQUENCE</scope>
    <source>
        <strain evidence="2">20211129_DDA</strain>
        <tissue evidence="2">Liver</tissue>
    </source>
</reference>
<evidence type="ECO:0000256" key="1">
    <source>
        <dbReference type="SAM" id="MobiDB-lite"/>
    </source>
</evidence>
<name>A0AAV7X0K0_PLEWA</name>
<feature type="region of interest" description="Disordered" evidence="1">
    <location>
        <begin position="90"/>
        <end position="147"/>
    </location>
</feature>
<accession>A0AAV7X0K0</accession>
<feature type="compositionally biased region" description="Basic and acidic residues" evidence="1">
    <location>
        <begin position="119"/>
        <end position="128"/>
    </location>
</feature>
<keyword evidence="3" id="KW-1185">Reference proteome</keyword>
<sequence>MVGIYPKEHEILANRDLESPATLHITPGAECRFPDPCGHDNKDIGNPDERIPETIPENHGDGDAIAITGNPDIRVPDIIEGDDGLRARSALTTEDAEKEDAEEGDAEKGGRTRKPPGRTQEEEQKDTSPGDTSTGQEGPEECERRHVPGGTWLSQAGQFAPLLGHSSPGPSTASWAAGKKIIFTNTAHGLAAPRNQDLYEYACDIRMAAGGYILVCLLT</sequence>
<dbReference type="Proteomes" id="UP001066276">
    <property type="component" value="Chromosome 1_1"/>
</dbReference>
<evidence type="ECO:0000313" key="3">
    <source>
        <dbReference type="Proteomes" id="UP001066276"/>
    </source>
</evidence>
<evidence type="ECO:0000313" key="2">
    <source>
        <dbReference type="EMBL" id="KAJ1218616.1"/>
    </source>
</evidence>
<feature type="region of interest" description="Disordered" evidence="1">
    <location>
        <begin position="38"/>
        <end position="61"/>
    </location>
</feature>
<proteinExistence type="predicted"/>
<dbReference type="AlphaFoldDB" id="A0AAV7X0K0"/>
<feature type="compositionally biased region" description="Acidic residues" evidence="1">
    <location>
        <begin position="94"/>
        <end position="105"/>
    </location>
</feature>
<organism evidence="2 3">
    <name type="scientific">Pleurodeles waltl</name>
    <name type="common">Iberian ribbed newt</name>
    <dbReference type="NCBI Taxonomy" id="8319"/>
    <lineage>
        <taxon>Eukaryota</taxon>
        <taxon>Metazoa</taxon>
        <taxon>Chordata</taxon>
        <taxon>Craniata</taxon>
        <taxon>Vertebrata</taxon>
        <taxon>Euteleostomi</taxon>
        <taxon>Amphibia</taxon>
        <taxon>Batrachia</taxon>
        <taxon>Caudata</taxon>
        <taxon>Salamandroidea</taxon>
        <taxon>Salamandridae</taxon>
        <taxon>Pleurodelinae</taxon>
        <taxon>Pleurodeles</taxon>
    </lineage>
</organism>
<comment type="caution">
    <text evidence="2">The sequence shown here is derived from an EMBL/GenBank/DDBJ whole genome shotgun (WGS) entry which is preliminary data.</text>
</comment>